<dbReference type="EMBL" id="WMBE01000011">
    <property type="protein sequence ID" value="MDG0868180.1"/>
    <property type="molecule type" value="Genomic_DNA"/>
</dbReference>
<dbReference type="Proteomes" id="UP001219901">
    <property type="component" value="Chromosome"/>
</dbReference>
<gene>
    <name evidence="2" type="ORF">GKO46_14040</name>
    <name evidence="3" type="ORF">GKO48_09365</name>
</gene>
<proteinExistence type="predicted"/>
<evidence type="ECO:0000313" key="5">
    <source>
        <dbReference type="Proteomes" id="UP001321249"/>
    </source>
</evidence>
<organism evidence="3 4">
    <name type="scientific">Candidatus Lucifugimonas marina</name>
    <dbReference type="NCBI Taxonomy" id="3038979"/>
    <lineage>
        <taxon>Bacteria</taxon>
        <taxon>Bacillati</taxon>
        <taxon>Chloroflexota</taxon>
        <taxon>Dehalococcoidia</taxon>
        <taxon>SAR202 cluster</taxon>
        <taxon>Candidatus Lucifugimonadales</taxon>
        <taxon>Candidatus Lucifugimonadaceae</taxon>
        <taxon>Candidatus Lucifugimonas</taxon>
    </lineage>
</organism>
<dbReference type="EMBL" id="CP046147">
    <property type="protein sequence ID" value="WFG39818.1"/>
    <property type="molecule type" value="Genomic_DNA"/>
</dbReference>
<accession>A0AAJ6CSZ8</accession>
<keyword evidence="1" id="KW-0472">Membrane</keyword>
<dbReference type="Proteomes" id="UP001321249">
    <property type="component" value="Unassembled WGS sequence"/>
</dbReference>
<reference evidence="3" key="2">
    <citation type="journal article" date="2023" name="Nat. Commun.">
        <title>Cultivation of marine bacteria of the SAR202 clade.</title>
        <authorList>
            <person name="Lim Y."/>
            <person name="Seo J.H."/>
            <person name="Giovannoni S.J."/>
            <person name="Kang I."/>
            <person name="Cho J.C."/>
        </authorList>
    </citation>
    <scope>NUCLEOTIDE SEQUENCE</scope>
    <source>
        <strain evidence="3">JH1073</strain>
    </source>
</reference>
<keyword evidence="4" id="KW-1185">Reference proteome</keyword>
<evidence type="ECO:0000313" key="3">
    <source>
        <dbReference type="EMBL" id="WFG39818.1"/>
    </source>
</evidence>
<keyword evidence="1" id="KW-1133">Transmembrane helix</keyword>
<dbReference type="RefSeq" id="WP_342827300.1">
    <property type="nucleotide sequence ID" value="NZ_CP046146.1"/>
</dbReference>
<evidence type="ECO:0000313" key="2">
    <source>
        <dbReference type="EMBL" id="MDG0868180.1"/>
    </source>
</evidence>
<name>A0AAJ6CSZ8_9CHLR</name>
<reference evidence="4 5" key="1">
    <citation type="submission" date="2019-11" db="EMBL/GenBank/DDBJ databases">
        <authorList>
            <person name="Cho J.-C."/>
        </authorList>
    </citation>
    <scope>NUCLEOTIDE SEQUENCE [LARGE SCALE GENOMIC DNA]</scope>
    <source>
        <strain evidence="3 4">JH1073</strain>
        <strain evidence="2 5">JH702</strain>
    </source>
</reference>
<reference evidence="4" key="3">
    <citation type="submission" date="2023-06" db="EMBL/GenBank/DDBJ databases">
        <title>Pangenomics reveal diversification of enzyme families and niche specialization in globally abundant SAR202 bacteria.</title>
        <authorList>
            <person name="Saw J.H.W."/>
        </authorList>
    </citation>
    <scope>NUCLEOTIDE SEQUENCE [LARGE SCALE GENOMIC DNA]</scope>
    <source>
        <strain evidence="4">JH1073</strain>
    </source>
</reference>
<evidence type="ECO:0000256" key="1">
    <source>
        <dbReference type="SAM" id="Phobius"/>
    </source>
</evidence>
<feature type="transmembrane region" description="Helical" evidence="1">
    <location>
        <begin position="24"/>
        <end position="46"/>
    </location>
</feature>
<keyword evidence="1" id="KW-0812">Transmembrane</keyword>
<protein>
    <submittedName>
        <fullName evidence="3">Uncharacterized protein</fullName>
    </submittedName>
</protein>
<dbReference type="AlphaFoldDB" id="A0AAJ6CSZ8"/>
<sequence length="125" mass="14261">MTATFVLAALAVIAEYWIAEIRANPLWYLFALLLLLMVAAVSRALGRRDLRYRRRRLPPANYILVLKALTEVGDDAAEDIRHKISTLIRKNRLKVNRLNHREKLAIATLGIRISDLKTRKTGSRG</sequence>
<evidence type="ECO:0000313" key="4">
    <source>
        <dbReference type="Proteomes" id="UP001219901"/>
    </source>
</evidence>